<proteinExistence type="predicted"/>
<dbReference type="EMBL" id="JAELUP010000001">
    <property type="protein sequence ID" value="MBJ6359867.1"/>
    <property type="molecule type" value="Genomic_DNA"/>
</dbReference>
<comment type="caution">
    <text evidence="1">The sequence shown here is derived from an EMBL/GenBank/DDBJ whole genome shotgun (WGS) entry which is preliminary data.</text>
</comment>
<keyword evidence="2" id="KW-1185">Reference proteome</keyword>
<evidence type="ECO:0000313" key="2">
    <source>
        <dbReference type="Proteomes" id="UP000640274"/>
    </source>
</evidence>
<protein>
    <recommendedName>
        <fullName evidence="3">Lipoprotein</fullName>
    </recommendedName>
</protein>
<name>A0A934IV28_9BACL</name>
<reference evidence="1" key="1">
    <citation type="submission" date="2020-12" db="EMBL/GenBank/DDBJ databases">
        <authorList>
            <person name="Huq M.A."/>
        </authorList>
    </citation>
    <scope>NUCLEOTIDE SEQUENCE</scope>
    <source>
        <strain evidence="1">MAHUQ-46</strain>
    </source>
</reference>
<organism evidence="1 2">
    <name type="scientific">Paenibacillus roseus</name>
    <dbReference type="NCBI Taxonomy" id="2798579"/>
    <lineage>
        <taxon>Bacteria</taxon>
        <taxon>Bacillati</taxon>
        <taxon>Bacillota</taxon>
        <taxon>Bacilli</taxon>
        <taxon>Bacillales</taxon>
        <taxon>Paenibacillaceae</taxon>
        <taxon>Paenibacillus</taxon>
    </lineage>
</organism>
<dbReference type="RefSeq" id="WP_199017385.1">
    <property type="nucleotide sequence ID" value="NZ_JAELUP010000001.1"/>
</dbReference>
<dbReference type="InterPro" id="IPR025673">
    <property type="entry name" value="PCYCGC"/>
</dbReference>
<gene>
    <name evidence="1" type="ORF">JFN88_00810</name>
</gene>
<accession>A0A934IV28</accession>
<dbReference type="AlphaFoldDB" id="A0A934IV28"/>
<dbReference type="PROSITE" id="PS51257">
    <property type="entry name" value="PROKAR_LIPOPROTEIN"/>
    <property type="match status" value="1"/>
</dbReference>
<dbReference type="Proteomes" id="UP000640274">
    <property type="component" value="Unassembled WGS sequence"/>
</dbReference>
<evidence type="ECO:0000313" key="1">
    <source>
        <dbReference type="EMBL" id="MBJ6359867.1"/>
    </source>
</evidence>
<sequence length="170" mass="18640">MSPRPDSVKLHWVDKSLAAFVFLALLAIIAVGCSSSGSEEQSSSNNHAEHVSAVESEQLEKTASLSVLPGFLSNHTKRTSQLYKDVAEYRDLIDELNCYCGCMSYEPAHDSLKRCFIASMDDKEVAWSDHGTACGICKMEAEDAVAMAKEGKSTSEIKQAIDDKYKPKNL</sequence>
<dbReference type="Pfam" id="PF13798">
    <property type="entry name" value="PCYCGC"/>
    <property type="match status" value="1"/>
</dbReference>
<evidence type="ECO:0008006" key="3">
    <source>
        <dbReference type="Google" id="ProtNLM"/>
    </source>
</evidence>